<dbReference type="AlphaFoldDB" id="K6WQ89"/>
<evidence type="ECO:0008006" key="4">
    <source>
        <dbReference type="Google" id="ProtNLM"/>
    </source>
</evidence>
<accession>K6WQ89</accession>
<feature type="transmembrane region" description="Helical" evidence="1">
    <location>
        <begin position="29"/>
        <end position="50"/>
    </location>
</feature>
<sequence length="202" mass="21062">MAQADSAYPHAMRLLHSDIRDRDRLVRSVLVATTCVIFGVLTACSASVSIGNSDQITKPDDIAVGECLQVSDQVDENGNVEATKVDCNADGLTFLAATTVAQGASCPTENYSHLTFAGSTDTLCLTPNFAAGKCYQVPGGANASLVDYREIACDAAPSTDTVVYEVTKRTEGGEPACDPNELAAGFDLPSAVGFCLTKVTQG</sequence>
<evidence type="ECO:0000256" key="1">
    <source>
        <dbReference type="SAM" id="Phobius"/>
    </source>
</evidence>
<dbReference type="eggNOG" id="COG0515">
    <property type="taxonomic scope" value="Bacteria"/>
</dbReference>
<keyword evidence="1" id="KW-0812">Transmembrane</keyword>
<protein>
    <recommendedName>
        <fullName evidence="4">Pyridine nucleotide-disulfide oxidoreductase</fullName>
    </recommendedName>
</protein>
<gene>
    <name evidence="2" type="ORF">GORHZ_037_00120</name>
</gene>
<dbReference type="EMBL" id="BAHC01000037">
    <property type="protein sequence ID" value="GAB88704.1"/>
    <property type="molecule type" value="Genomic_DNA"/>
</dbReference>
<dbReference type="STRING" id="1108045.GORHZ_037_00120"/>
<keyword evidence="3" id="KW-1185">Reference proteome</keyword>
<name>K6WQ89_9ACTN</name>
<reference evidence="2 3" key="1">
    <citation type="submission" date="2012-08" db="EMBL/GenBank/DDBJ databases">
        <title>Whole genome shotgun sequence of Gordonia rhizosphera NBRC 16068.</title>
        <authorList>
            <person name="Takarada H."/>
            <person name="Isaki S."/>
            <person name="Hosoyama A."/>
            <person name="Tsuchikane K."/>
            <person name="Katsumata H."/>
            <person name="Baba S."/>
            <person name="Ohji S."/>
            <person name="Yamazaki S."/>
            <person name="Fujita N."/>
        </authorList>
    </citation>
    <scope>NUCLEOTIDE SEQUENCE [LARGE SCALE GENOMIC DNA]</scope>
    <source>
        <strain evidence="2 3">NBRC 16068</strain>
    </source>
</reference>
<keyword evidence="1" id="KW-0472">Membrane</keyword>
<comment type="caution">
    <text evidence="2">The sequence shown here is derived from an EMBL/GenBank/DDBJ whole genome shotgun (WGS) entry which is preliminary data.</text>
</comment>
<organism evidence="2 3">
    <name type="scientific">Gordonia rhizosphera NBRC 16068</name>
    <dbReference type="NCBI Taxonomy" id="1108045"/>
    <lineage>
        <taxon>Bacteria</taxon>
        <taxon>Bacillati</taxon>
        <taxon>Actinomycetota</taxon>
        <taxon>Actinomycetes</taxon>
        <taxon>Mycobacteriales</taxon>
        <taxon>Gordoniaceae</taxon>
        <taxon>Gordonia</taxon>
    </lineage>
</organism>
<evidence type="ECO:0000313" key="2">
    <source>
        <dbReference type="EMBL" id="GAB88704.1"/>
    </source>
</evidence>
<proteinExistence type="predicted"/>
<keyword evidence="1" id="KW-1133">Transmembrane helix</keyword>
<dbReference type="Proteomes" id="UP000008363">
    <property type="component" value="Unassembled WGS sequence"/>
</dbReference>
<evidence type="ECO:0000313" key="3">
    <source>
        <dbReference type="Proteomes" id="UP000008363"/>
    </source>
</evidence>